<protein>
    <recommendedName>
        <fullName evidence="3">Calpain catalytic domain-containing protein</fullName>
    </recommendedName>
</protein>
<dbReference type="PANTHER" id="PTHR10183:SF333">
    <property type="entry name" value="CALPAIN-13"/>
    <property type="match status" value="1"/>
</dbReference>
<comment type="similarity">
    <text evidence="1">Belongs to the peptidase C2 family.</text>
</comment>
<dbReference type="PANTHER" id="PTHR10183">
    <property type="entry name" value="CALPAIN"/>
    <property type="match status" value="1"/>
</dbReference>
<dbReference type="AlphaFoldDB" id="A0A2G9QLK4"/>
<dbReference type="SUPFAM" id="SSF54001">
    <property type="entry name" value="Cysteine proteinases"/>
    <property type="match status" value="1"/>
</dbReference>
<dbReference type="PRINTS" id="PR00704">
    <property type="entry name" value="CALPAIN"/>
</dbReference>
<gene>
    <name evidence="4" type="ORF">AB205_0156030</name>
</gene>
<dbReference type="InterPro" id="IPR022684">
    <property type="entry name" value="Calpain_cysteine_protease"/>
</dbReference>
<dbReference type="Proteomes" id="UP000228934">
    <property type="component" value="Unassembled WGS sequence"/>
</dbReference>
<keyword evidence="5" id="KW-1185">Reference proteome</keyword>
<dbReference type="EMBL" id="KV961570">
    <property type="protein sequence ID" value="PIO15963.1"/>
    <property type="molecule type" value="Genomic_DNA"/>
</dbReference>
<evidence type="ECO:0000256" key="1">
    <source>
        <dbReference type="ARBA" id="ARBA00007623"/>
    </source>
</evidence>
<comment type="caution">
    <text evidence="2">Lacks conserved residue(s) required for the propagation of feature annotation.</text>
</comment>
<dbReference type="OrthoDB" id="424753at2759"/>
<dbReference type="Pfam" id="PF00648">
    <property type="entry name" value="Peptidase_C2"/>
    <property type="match status" value="1"/>
</dbReference>
<proteinExistence type="inferred from homology"/>
<feature type="domain" description="Calpain catalytic" evidence="3">
    <location>
        <begin position="1"/>
        <end position="77"/>
    </location>
</feature>
<dbReference type="GO" id="GO:0005737">
    <property type="term" value="C:cytoplasm"/>
    <property type="evidence" value="ECO:0007669"/>
    <property type="project" value="TreeGrafter"/>
</dbReference>
<evidence type="ECO:0000259" key="3">
    <source>
        <dbReference type="PROSITE" id="PS50203"/>
    </source>
</evidence>
<evidence type="ECO:0000313" key="4">
    <source>
        <dbReference type="EMBL" id="PIO15963.1"/>
    </source>
</evidence>
<organism evidence="4 5">
    <name type="scientific">Aquarana catesbeiana</name>
    <name type="common">American bullfrog</name>
    <name type="synonym">Rana catesbeiana</name>
    <dbReference type="NCBI Taxonomy" id="8400"/>
    <lineage>
        <taxon>Eukaryota</taxon>
        <taxon>Metazoa</taxon>
        <taxon>Chordata</taxon>
        <taxon>Craniata</taxon>
        <taxon>Vertebrata</taxon>
        <taxon>Euteleostomi</taxon>
        <taxon>Amphibia</taxon>
        <taxon>Batrachia</taxon>
        <taxon>Anura</taxon>
        <taxon>Neobatrachia</taxon>
        <taxon>Ranoidea</taxon>
        <taxon>Ranidae</taxon>
        <taxon>Aquarana</taxon>
    </lineage>
</organism>
<sequence length="121" mass="14199">MGALTLRPNLLENIMPRDQEYDANYAGLFHFRLWHFGEWVDIVIDDMLPFWNGELLYVRPSSANEFWPCLLEKAYAKSDQRFLNCSLARRTPNCCSREVTTEDIIWSFRKLGLVYGPFLSS</sequence>
<dbReference type="InterPro" id="IPR001300">
    <property type="entry name" value="Peptidase_C2_calpain_cat"/>
</dbReference>
<dbReference type="InterPro" id="IPR038765">
    <property type="entry name" value="Papain-like_cys_pep_sf"/>
</dbReference>
<dbReference type="PROSITE" id="PS50203">
    <property type="entry name" value="CALPAIN_CAT"/>
    <property type="match status" value="1"/>
</dbReference>
<reference evidence="5" key="1">
    <citation type="journal article" date="2017" name="Nat. Commun.">
        <title>The North American bullfrog draft genome provides insight into hormonal regulation of long noncoding RNA.</title>
        <authorList>
            <person name="Hammond S.A."/>
            <person name="Warren R.L."/>
            <person name="Vandervalk B.P."/>
            <person name="Kucuk E."/>
            <person name="Khan H."/>
            <person name="Gibb E.A."/>
            <person name="Pandoh P."/>
            <person name="Kirk H."/>
            <person name="Zhao Y."/>
            <person name="Jones M."/>
            <person name="Mungall A.J."/>
            <person name="Coope R."/>
            <person name="Pleasance S."/>
            <person name="Moore R.A."/>
            <person name="Holt R.A."/>
            <person name="Round J.M."/>
            <person name="Ohora S."/>
            <person name="Walle B.V."/>
            <person name="Veldhoen N."/>
            <person name="Helbing C.C."/>
            <person name="Birol I."/>
        </authorList>
    </citation>
    <scope>NUCLEOTIDE SEQUENCE [LARGE SCALE GENOMIC DNA]</scope>
</reference>
<name>A0A2G9QLK4_AQUCT</name>
<evidence type="ECO:0000256" key="2">
    <source>
        <dbReference type="PROSITE-ProRule" id="PRU00239"/>
    </source>
</evidence>
<evidence type="ECO:0000313" key="5">
    <source>
        <dbReference type="Proteomes" id="UP000228934"/>
    </source>
</evidence>
<dbReference type="GO" id="GO:0006508">
    <property type="term" value="P:proteolysis"/>
    <property type="evidence" value="ECO:0007669"/>
    <property type="project" value="InterPro"/>
</dbReference>
<dbReference type="GO" id="GO:0004198">
    <property type="term" value="F:calcium-dependent cysteine-type endopeptidase activity"/>
    <property type="evidence" value="ECO:0007669"/>
    <property type="project" value="InterPro"/>
</dbReference>
<accession>A0A2G9QLK4</accession>